<dbReference type="Proteomes" id="UP001163046">
    <property type="component" value="Unassembled WGS sequence"/>
</dbReference>
<evidence type="ECO:0000313" key="2">
    <source>
        <dbReference type="EMBL" id="KAJ7390955.1"/>
    </source>
</evidence>
<reference evidence="2" key="1">
    <citation type="submission" date="2023-01" db="EMBL/GenBank/DDBJ databases">
        <title>Genome assembly of the deep-sea coral Lophelia pertusa.</title>
        <authorList>
            <person name="Herrera S."/>
            <person name="Cordes E."/>
        </authorList>
    </citation>
    <scope>NUCLEOTIDE SEQUENCE</scope>
    <source>
        <strain evidence="2">USNM1676648</strain>
        <tissue evidence="2">Polyp</tissue>
    </source>
</reference>
<name>A0A9X0A0X4_9CNID</name>
<gene>
    <name evidence="2" type="ORF">OS493_020975</name>
</gene>
<sequence>MKRKRAGITPIKFDLPPETKSPKKAKPSPTVVTVYTPPGRRAGASNGVVKGQTMPDGSRGRGFRQGGGRSRGRGRGWRGADFRSFILEHSETILINLRALYSGINCNYKQGQDYLWRRL</sequence>
<organism evidence="2 3">
    <name type="scientific">Desmophyllum pertusum</name>
    <dbReference type="NCBI Taxonomy" id="174260"/>
    <lineage>
        <taxon>Eukaryota</taxon>
        <taxon>Metazoa</taxon>
        <taxon>Cnidaria</taxon>
        <taxon>Anthozoa</taxon>
        <taxon>Hexacorallia</taxon>
        <taxon>Scleractinia</taxon>
        <taxon>Caryophylliina</taxon>
        <taxon>Caryophylliidae</taxon>
        <taxon>Desmophyllum</taxon>
    </lineage>
</organism>
<feature type="compositionally biased region" description="Low complexity" evidence="1">
    <location>
        <begin position="27"/>
        <end position="38"/>
    </location>
</feature>
<keyword evidence="3" id="KW-1185">Reference proteome</keyword>
<proteinExistence type="predicted"/>
<evidence type="ECO:0000313" key="3">
    <source>
        <dbReference type="Proteomes" id="UP001163046"/>
    </source>
</evidence>
<feature type="region of interest" description="Disordered" evidence="1">
    <location>
        <begin position="1"/>
        <end position="75"/>
    </location>
</feature>
<comment type="caution">
    <text evidence="2">The sequence shown here is derived from an EMBL/GenBank/DDBJ whole genome shotgun (WGS) entry which is preliminary data.</text>
</comment>
<dbReference type="AlphaFoldDB" id="A0A9X0A0X4"/>
<protein>
    <submittedName>
        <fullName evidence="2">Uncharacterized protein</fullName>
    </submittedName>
</protein>
<dbReference type="EMBL" id="MU825409">
    <property type="protein sequence ID" value="KAJ7390955.1"/>
    <property type="molecule type" value="Genomic_DNA"/>
</dbReference>
<accession>A0A9X0A0X4</accession>
<evidence type="ECO:0000256" key="1">
    <source>
        <dbReference type="SAM" id="MobiDB-lite"/>
    </source>
</evidence>